<comment type="caution">
    <text evidence="1">The sequence shown here is derived from an EMBL/GenBank/DDBJ whole genome shotgun (WGS) entry which is preliminary data.</text>
</comment>
<reference evidence="2" key="1">
    <citation type="journal article" date="2022" name="Mol. Ecol. Resour.">
        <title>The genomes of chicory, endive, great burdock and yacon provide insights into Asteraceae palaeo-polyploidization history and plant inulin production.</title>
        <authorList>
            <person name="Fan W."/>
            <person name="Wang S."/>
            <person name="Wang H."/>
            <person name="Wang A."/>
            <person name="Jiang F."/>
            <person name="Liu H."/>
            <person name="Zhao H."/>
            <person name="Xu D."/>
            <person name="Zhang Y."/>
        </authorList>
    </citation>
    <scope>NUCLEOTIDE SEQUENCE [LARGE SCALE GENOMIC DNA]</scope>
    <source>
        <strain evidence="2">cv. Niubang</strain>
    </source>
</reference>
<protein>
    <submittedName>
        <fullName evidence="1">Uncharacterized protein</fullName>
    </submittedName>
</protein>
<evidence type="ECO:0000313" key="1">
    <source>
        <dbReference type="EMBL" id="KAI3735920.1"/>
    </source>
</evidence>
<accession>A0ACB9CNX7</accession>
<proteinExistence type="predicted"/>
<dbReference type="EMBL" id="CM042050">
    <property type="protein sequence ID" value="KAI3735920.1"/>
    <property type="molecule type" value="Genomic_DNA"/>
</dbReference>
<keyword evidence="2" id="KW-1185">Reference proteome</keyword>
<name>A0ACB9CNX7_ARCLA</name>
<gene>
    <name evidence="1" type="ORF">L6452_15446</name>
</gene>
<dbReference type="Proteomes" id="UP001055879">
    <property type="component" value="Linkage Group LG04"/>
</dbReference>
<sequence>MKLSELFLFPVRETLREKLKISGREWLRLDGLRSPTTDRPTVCVDSVGISVNDARKIMMFSQLQKVRSALKQIPTNSISYSQFLTLCIDICTNHEQGLEFSKMLDQAGDVIVLGNIVFLRPDMNALTLYKIYLRVQDDTRAYG</sequence>
<evidence type="ECO:0000313" key="2">
    <source>
        <dbReference type="Proteomes" id="UP001055879"/>
    </source>
</evidence>
<organism evidence="1 2">
    <name type="scientific">Arctium lappa</name>
    <name type="common">Greater burdock</name>
    <name type="synonym">Lappa major</name>
    <dbReference type="NCBI Taxonomy" id="4217"/>
    <lineage>
        <taxon>Eukaryota</taxon>
        <taxon>Viridiplantae</taxon>
        <taxon>Streptophyta</taxon>
        <taxon>Embryophyta</taxon>
        <taxon>Tracheophyta</taxon>
        <taxon>Spermatophyta</taxon>
        <taxon>Magnoliopsida</taxon>
        <taxon>eudicotyledons</taxon>
        <taxon>Gunneridae</taxon>
        <taxon>Pentapetalae</taxon>
        <taxon>asterids</taxon>
        <taxon>campanulids</taxon>
        <taxon>Asterales</taxon>
        <taxon>Asteraceae</taxon>
        <taxon>Carduoideae</taxon>
        <taxon>Cardueae</taxon>
        <taxon>Arctiinae</taxon>
        <taxon>Arctium</taxon>
    </lineage>
</organism>
<reference evidence="1 2" key="2">
    <citation type="journal article" date="2022" name="Mol. Ecol. Resour.">
        <title>The genomes of chicory, endive, great burdock and yacon provide insights into Asteraceae paleo-polyploidization history and plant inulin production.</title>
        <authorList>
            <person name="Fan W."/>
            <person name="Wang S."/>
            <person name="Wang H."/>
            <person name="Wang A."/>
            <person name="Jiang F."/>
            <person name="Liu H."/>
            <person name="Zhao H."/>
            <person name="Xu D."/>
            <person name="Zhang Y."/>
        </authorList>
    </citation>
    <scope>NUCLEOTIDE SEQUENCE [LARGE SCALE GENOMIC DNA]</scope>
    <source>
        <strain evidence="2">cv. Niubang</strain>
    </source>
</reference>